<name>A0AAE1DNF6_9GAST</name>
<dbReference type="Gene3D" id="2.30.30.190">
    <property type="entry name" value="CAP Gly-rich-like domain"/>
    <property type="match status" value="1"/>
</dbReference>
<dbReference type="PANTHER" id="PTHR18916">
    <property type="entry name" value="DYNACTIN 1-RELATED MICROTUBULE-BINDING"/>
    <property type="match status" value="1"/>
</dbReference>
<evidence type="ECO:0000313" key="3">
    <source>
        <dbReference type="Proteomes" id="UP001283361"/>
    </source>
</evidence>
<dbReference type="PROSITE" id="PS50245">
    <property type="entry name" value="CAP_GLY_2"/>
    <property type="match status" value="1"/>
</dbReference>
<dbReference type="GO" id="GO:0031122">
    <property type="term" value="P:cytoplasmic microtubule organization"/>
    <property type="evidence" value="ECO:0007669"/>
    <property type="project" value="TreeGrafter"/>
</dbReference>
<dbReference type="SUPFAM" id="SSF74924">
    <property type="entry name" value="Cap-Gly domain"/>
    <property type="match status" value="1"/>
</dbReference>
<dbReference type="InterPro" id="IPR000938">
    <property type="entry name" value="CAP-Gly_domain"/>
</dbReference>
<dbReference type="GO" id="GO:0005634">
    <property type="term" value="C:nucleus"/>
    <property type="evidence" value="ECO:0007669"/>
    <property type="project" value="TreeGrafter"/>
</dbReference>
<comment type="caution">
    <text evidence="2">The sequence shown here is derived from an EMBL/GenBank/DDBJ whole genome shotgun (WGS) entry which is preliminary data.</text>
</comment>
<evidence type="ECO:0000313" key="2">
    <source>
        <dbReference type="EMBL" id="KAK3777226.1"/>
    </source>
</evidence>
<dbReference type="Proteomes" id="UP001283361">
    <property type="component" value="Unassembled WGS sequence"/>
</dbReference>
<dbReference type="GO" id="GO:0035371">
    <property type="term" value="C:microtubule plus-end"/>
    <property type="evidence" value="ECO:0007669"/>
    <property type="project" value="TreeGrafter"/>
</dbReference>
<dbReference type="Pfam" id="PF01302">
    <property type="entry name" value="CAP_GLY"/>
    <property type="match status" value="1"/>
</dbReference>
<dbReference type="EMBL" id="JAWDGP010003107">
    <property type="protein sequence ID" value="KAK3777226.1"/>
    <property type="molecule type" value="Genomic_DNA"/>
</dbReference>
<dbReference type="SMART" id="SM01052">
    <property type="entry name" value="CAP_GLY"/>
    <property type="match status" value="1"/>
</dbReference>
<protein>
    <recommendedName>
        <fullName evidence="1">CAP-Gly domain-containing protein</fullName>
    </recommendedName>
</protein>
<organism evidence="2 3">
    <name type="scientific">Elysia crispata</name>
    <name type="common">lettuce slug</name>
    <dbReference type="NCBI Taxonomy" id="231223"/>
    <lineage>
        <taxon>Eukaryota</taxon>
        <taxon>Metazoa</taxon>
        <taxon>Spiralia</taxon>
        <taxon>Lophotrochozoa</taxon>
        <taxon>Mollusca</taxon>
        <taxon>Gastropoda</taxon>
        <taxon>Heterobranchia</taxon>
        <taxon>Euthyneura</taxon>
        <taxon>Panpulmonata</taxon>
        <taxon>Sacoglossa</taxon>
        <taxon>Placobranchoidea</taxon>
        <taxon>Plakobranchidae</taxon>
        <taxon>Elysia</taxon>
    </lineage>
</organism>
<proteinExistence type="predicted"/>
<dbReference type="GO" id="GO:0051010">
    <property type="term" value="F:microtubule plus-end binding"/>
    <property type="evidence" value="ECO:0007669"/>
    <property type="project" value="TreeGrafter"/>
</dbReference>
<reference evidence="2" key="1">
    <citation type="journal article" date="2023" name="G3 (Bethesda)">
        <title>A reference genome for the long-term kleptoplast-retaining sea slug Elysia crispata morphotype clarki.</title>
        <authorList>
            <person name="Eastman K.E."/>
            <person name="Pendleton A.L."/>
            <person name="Shaikh M.A."/>
            <person name="Suttiyut T."/>
            <person name="Ogas R."/>
            <person name="Tomko P."/>
            <person name="Gavelis G."/>
            <person name="Widhalm J.R."/>
            <person name="Wisecaver J.H."/>
        </authorList>
    </citation>
    <scope>NUCLEOTIDE SEQUENCE</scope>
    <source>
        <strain evidence="2">ECLA1</strain>
    </source>
</reference>
<dbReference type="PANTHER" id="PTHR18916:SF90">
    <property type="entry name" value="CAP-GLY DOMAIN-CONTAINING PROTEIN"/>
    <property type="match status" value="1"/>
</dbReference>
<evidence type="ECO:0000259" key="1">
    <source>
        <dbReference type="PROSITE" id="PS50245"/>
    </source>
</evidence>
<dbReference type="GO" id="GO:0005938">
    <property type="term" value="C:cell cortex"/>
    <property type="evidence" value="ECO:0007669"/>
    <property type="project" value="TreeGrafter"/>
</dbReference>
<feature type="domain" description="CAP-Gly" evidence="1">
    <location>
        <begin position="30"/>
        <end position="72"/>
    </location>
</feature>
<dbReference type="InterPro" id="IPR036859">
    <property type="entry name" value="CAP-Gly_dom_sf"/>
</dbReference>
<sequence>MGRRLRNAKIERVEVKWNNGVYKGTVRYKGPIATKRGDWVGIALDHPVGDCAGMLFGRRYFQCRPSYGVFVRADKVRFIPTVRCLYDRYRKVANCSCVDEHLFDTPSPGVKNSRYDPIAVSQYDFDRVTSAMGDYAAPWDQAPRYNLRHSVSNHIPSASMLRASTTGSPFRYHSRPIHVDYFMDDEFESKPSVPFTHMPHSALREQVRRGWQGSHYVRQMTVPTGRELMKYSQWNDISP</sequence>
<accession>A0AAE1DNF6</accession>
<gene>
    <name evidence="2" type="ORF">RRG08_047846</name>
</gene>
<dbReference type="AlphaFoldDB" id="A0AAE1DNF6"/>
<keyword evidence="3" id="KW-1185">Reference proteome</keyword>